<dbReference type="CDD" id="cd06097">
    <property type="entry name" value="Aspergillopepsin_like"/>
    <property type="match status" value="1"/>
</dbReference>
<feature type="domain" description="Peptidase A1" evidence="6">
    <location>
        <begin position="71"/>
        <end position="404"/>
    </location>
</feature>
<protein>
    <recommendedName>
        <fullName evidence="6">Peptidase A1 domain-containing protein</fullName>
    </recommendedName>
</protein>
<dbReference type="eggNOG" id="KOG1339">
    <property type="taxonomic scope" value="Eukaryota"/>
</dbReference>
<dbReference type="Pfam" id="PF00026">
    <property type="entry name" value="Asp"/>
    <property type="match status" value="1"/>
</dbReference>
<dbReference type="InterPro" id="IPR021109">
    <property type="entry name" value="Peptidase_aspartic_dom_sf"/>
</dbReference>
<dbReference type="VEuPathDB" id="FungiDB:HMPREF1541_03493"/>
<reference evidence="7 8" key="1">
    <citation type="submission" date="2013-03" db="EMBL/GenBank/DDBJ databases">
        <title>The Genome Sequence of Phialophora europaea CBS 101466.</title>
        <authorList>
            <consortium name="The Broad Institute Genomics Platform"/>
            <person name="Cuomo C."/>
            <person name="de Hoog S."/>
            <person name="Gorbushina A."/>
            <person name="Walker B."/>
            <person name="Young S.K."/>
            <person name="Zeng Q."/>
            <person name="Gargeya S."/>
            <person name="Fitzgerald M."/>
            <person name="Haas B."/>
            <person name="Abouelleil A."/>
            <person name="Allen A.W."/>
            <person name="Alvarado L."/>
            <person name="Arachchi H.M."/>
            <person name="Berlin A.M."/>
            <person name="Chapman S.B."/>
            <person name="Gainer-Dewar J."/>
            <person name="Goldberg J."/>
            <person name="Griggs A."/>
            <person name="Gujja S."/>
            <person name="Hansen M."/>
            <person name="Howarth C."/>
            <person name="Imamovic A."/>
            <person name="Ireland A."/>
            <person name="Larimer J."/>
            <person name="McCowan C."/>
            <person name="Murphy C."/>
            <person name="Pearson M."/>
            <person name="Poon T.W."/>
            <person name="Priest M."/>
            <person name="Roberts A."/>
            <person name="Saif S."/>
            <person name="Shea T."/>
            <person name="Sisk P."/>
            <person name="Sykes S."/>
            <person name="Wortman J."/>
            <person name="Nusbaum C."/>
            <person name="Birren B."/>
        </authorList>
    </citation>
    <scope>NUCLEOTIDE SEQUENCE [LARGE SCALE GENOMIC DNA]</scope>
    <source>
        <strain evidence="7 8">CBS 101466</strain>
    </source>
</reference>
<dbReference type="InterPro" id="IPR033121">
    <property type="entry name" value="PEPTIDASE_A1"/>
</dbReference>
<organism evidence="7 8">
    <name type="scientific">Cyphellophora europaea (strain CBS 101466)</name>
    <name type="common">Phialophora europaea</name>
    <dbReference type="NCBI Taxonomy" id="1220924"/>
    <lineage>
        <taxon>Eukaryota</taxon>
        <taxon>Fungi</taxon>
        <taxon>Dikarya</taxon>
        <taxon>Ascomycota</taxon>
        <taxon>Pezizomycotina</taxon>
        <taxon>Eurotiomycetes</taxon>
        <taxon>Chaetothyriomycetidae</taxon>
        <taxon>Chaetothyriales</taxon>
        <taxon>Cyphellophoraceae</taxon>
        <taxon>Cyphellophora</taxon>
    </lineage>
</organism>
<evidence type="ECO:0000256" key="3">
    <source>
        <dbReference type="ARBA" id="ARBA00022750"/>
    </source>
</evidence>
<dbReference type="PRINTS" id="PR00792">
    <property type="entry name" value="PEPSIN"/>
</dbReference>
<dbReference type="InterPro" id="IPR034163">
    <property type="entry name" value="Aspergillopepsin-like_cat_dom"/>
</dbReference>
<dbReference type="GeneID" id="19970832"/>
<dbReference type="Proteomes" id="UP000030752">
    <property type="component" value="Unassembled WGS sequence"/>
</dbReference>
<evidence type="ECO:0000313" key="8">
    <source>
        <dbReference type="Proteomes" id="UP000030752"/>
    </source>
</evidence>
<keyword evidence="2" id="KW-0645">Protease</keyword>
<dbReference type="PROSITE" id="PS51767">
    <property type="entry name" value="PEPTIDASE_A1"/>
    <property type="match status" value="1"/>
</dbReference>
<dbReference type="OrthoDB" id="2747330at2759"/>
<dbReference type="GO" id="GO:0004190">
    <property type="term" value="F:aspartic-type endopeptidase activity"/>
    <property type="evidence" value="ECO:0007669"/>
    <property type="project" value="UniProtKB-KW"/>
</dbReference>
<dbReference type="Gene3D" id="2.40.70.10">
    <property type="entry name" value="Acid Proteases"/>
    <property type="match status" value="2"/>
</dbReference>
<accession>W2RYN4</accession>
<dbReference type="RefSeq" id="XP_008716066.1">
    <property type="nucleotide sequence ID" value="XM_008717844.1"/>
</dbReference>
<dbReference type="EMBL" id="KB822719">
    <property type="protein sequence ID" value="ETN41557.1"/>
    <property type="molecule type" value="Genomic_DNA"/>
</dbReference>
<sequence length="415" mass="45172">MAATRINVFRNPAYKANGPKSLVYTLRKYGMTPAKSIGRFYRDPKKTLYMKDADGSSTEVTAENQQNDAFFLSPVTIGTPGQQMLLDFDSGSSDLWIWSTELSSDTISQGEQNGNVAFDPKKSTTYQPMEGSTWKITYGDQSGASGIVGLDDVKIGDITVEKQAIELATNISAQFLQTAGSGLLGFGFGEINTVQPQPVKTPVENMIAQQDISKDQSLFTCYLGSWKDANDPDKGESFYTFGGIDQDAVKASGQEIHYTKIDKSQGFWQYPSTSAFVNGKEISMPGNTAMADTGTTLWMASDELCEAIYGQIEGAKMDRKQGGYVFPKTIPTKDLPDVTVDIGGKQFTIEKEHLGFADVDETGDMVFGGIQPRGDQLPFDIMGDTFLMCVYAIFDVGNEQFGCVQRADPTPAGGE</sequence>
<dbReference type="HOGENOM" id="CLU_013253_0_2_1"/>
<feature type="active site" evidence="5">
    <location>
        <position position="292"/>
    </location>
</feature>
<dbReference type="InParanoid" id="W2RYN4"/>
<dbReference type="SUPFAM" id="SSF50630">
    <property type="entry name" value="Acid proteases"/>
    <property type="match status" value="1"/>
</dbReference>
<comment type="similarity">
    <text evidence="1">Belongs to the peptidase A1 family.</text>
</comment>
<evidence type="ECO:0000256" key="1">
    <source>
        <dbReference type="ARBA" id="ARBA00007447"/>
    </source>
</evidence>
<evidence type="ECO:0000256" key="4">
    <source>
        <dbReference type="ARBA" id="ARBA00022801"/>
    </source>
</evidence>
<proteinExistence type="inferred from homology"/>
<keyword evidence="4" id="KW-0378">Hydrolase</keyword>
<evidence type="ECO:0000256" key="2">
    <source>
        <dbReference type="ARBA" id="ARBA00022670"/>
    </source>
</evidence>
<keyword evidence="3" id="KW-0064">Aspartyl protease</keyword>
<keyword evidence="8" id="KW-1185">Reference proteome</keyword>
<dbReference type="PANTHER" id="PTHR47966:SF1">
    <property type="entry name" value="ASPARTYL PROTEINASE"/>
    <property type="match status" value="1"/>
</dbReference>
<dbReference type="InterPro" id="IPR001461">
    <property type="entry name" value="Aspartic_peptidase_A1"/>
</dbReference>
<dbReference type="AlphaFoldDB" id="W2RYN4"/>
<dbReference type="GO" id="GO:0006508">
    <property type="term" value="P:proteolysis"/>
    <property type="evidence" value="ECO:0007669"/>
    <property type="project" value="UniProtKB-KW"/>
</dbReference>
<evidence type="ECO:0000259" key="6">
    <source>
        <dbReference type="PROSITE" id="PS51767"/>
    </source>
</evidence>
<name>W2RYN4_CYPE1</name>
<gene>
    <name evidence="7" type="ORF">HMPREF1541_03493</name>
</gene>
<evidence type="ECO:0000313" key="7">
    <source>
        <dbReference type="EMBL" id="ETN41557.1"/>
    </source>
</evidence>
<dbReference type="STRING" id="1220924.W2RYN4"/>
<dbReference type="PANTHER" id="PTHR47966">
    <property type="entry name" value="BETA-SITE APP-CLEAVING ENZYME, ISOFORM A-RELATED"/>
    <property type="match status" value="1"/>
</dbReference>
<evidence type="ECO:0000256" key="5">
    <source>
        <dbReference type="PIRSR" id="PIRSR601461-1"/>
    </source>
</evidence>
<feature type="active site" evidence="5">
    <location>
        <position position="89"/>
    </location>
</feature>